<comment type="caution">
    <text evidence="6">The sequence shown here is derived from an EMBL/GenBank/DDBJ whole genome shotgun (WGS) entry which is preliminary data.</text>
</comment>
<dbReference type="Proteomes" id="UP001500711">
    <property type="component" value="Unassembled WGS sequence"/>
</dbReference>
<proteinExistence type="predicted"/>
<keyword evidence="3" id="KW-0143">Chaperone</keyword>
<organism evidence="6 7">
    <name type="scientific">Lentzea roselyniae</name>
    <dbReference type="NCBI Taxonomy" id="531940"/>
    <lineage>
        <taxon>Bacteria</taxon>
        <taxon>Bacillati</taxon>
        <taxon>Actinomycetota</taxon>
        <taxon>Actinomycetes</taxon>
        <taxon>Pseudonocardiales</taxon>
        <taxon>Pseudonocardiaceae</taxon>
        <taxon>Lentzea</taxon>
    </lineage>
</organism>
<evidence type="ECO:0000256" key="4">
    <source>
        <dbReference type="SAM" id="MobiDB-lite"/>
    </source>
</evidence>
<gene>
    <name evidence="6" type="ORF">GCM10022267_43410</name>
</gene>
<sequence length="387" mass="41130">MCRLDGAREAEIALVVPSFLQLTDAGTFSVGEFGTPGWTATGFARRVGDAVPLSLGPETCPAEELTALLIMWVIGEVVAREGEQPRHVAVSHPAVWGPYRRGQLYAALRAVGVHDVTLVPEPFAAAENHAVRSRVVPDSSLAVFSLGSHAFSASVVRRSQNRTFDLVNHVEGVDHHTGADFDDLLAALVRSRLGKDGVVSVAECEAAKRAFGPSVVISGIEITRDEFVEEIRPSIDHLVSTFTRALGAVQPDAVLLVGGGCRMTAIGDALSAAVDCRVLAEAAPEHSVAKGAAVAARLVVLGPESEPEPIETSVLVHTREASLRFPVGEIAHPDDDEFTAPPPRPPVDVSPLELPPRRVKRVASVLKPAGRRSGSRSDSKYDDEDGR</sequence>
<dbReference type="Pfam" id="PF00012">
    <property type="entry name" value="HSP70"/>
    <property type="match status" value="1"/>
</dbReference>
<dbReference type="InterPro" id="IPR013126">
    <property type="entry name" value="Hsp_70_fam"/>
</dbReference>
<feature type="region of interest" description="Disordered" evidence="4">
    <location>
        <begin position="331"/>
        <end position="387"/>
    </location>
</feature>
<feature type="domain" description="DUF7159" evidence="5">
    <location>
        <begin position="234"/>
        <end position="297"/>
    </location>
</feature>
<evidence type="ECO:0000313" key="7">
    <source>
        <dbReference type="Proteomes" id="UP001500711"/>
    </source>
</evidence>
<protein>
    <recommendedName>
        <fullName evidence="5">DUF7159 domain-containing protein</fullName>
    </recommendedName>
</protein>
<dbReference type="Gene3D" id="3.90.640.10">
    <property type="entry name" value="Actin, Chain A, domain 4"/>
    <property type="match status" value="1"/>
</dbReference>
<dbReference type="PANTHER" id="PTHR42749:SF1">
    <property type="entry name" value="CELL SHAPE-DETERMINING PROTEIN MREB"/>
    <property type="match status" value="1"/>
</dbReference>
<dbReference type="InterPro" id="IPR043129">
    <property type="entry name" value="ATPase_NBD"/>
</dbReference>
<keyword evidence="7" id="KW-1185">Reference proteome</keyword>
<evidence type="ECO:0000313" key="6">
    <source>
        <dbReference type="EMBL" id="GAA3652397.1"/>
    </source>
</evidence>
<dbReference type="InterPro" id="IPR055583">
    <property type="entry name" value="DUF7159"/>
</dbReference>
<keyword evidence="2" id="KW-0067">ATP-binding</keyword>
<dbReference type="SUPFAM" id="SSF53067">
    <property type="entry name" value="Actin-like ATPase domain"/>
    <property type="match status" value="2"/>
</dbReference>
<dbReference type="EMBL" id="BAABBE010000011">
    <property type="protein sequence ID" value="GAA3652397.1"/>
    <property type="molecule type" value="Genomic_DNA"/>
</dbReference>
<dbReference type="PANTHER" id="PTHR42749">
    <property type="entry name" value="CELL SHAPE-DETERMINING PROTEIN MREB"/>
    <property type="match status" value="1"/>
</dbReference>
<evidence type="ECO:0000256" key="2">
    <source>
        <dbReference type="ARBA" id="ARBA00022840"/>
    </source>
</evidence>
<evidence type="ECO:0000259" key="5">
    <source>
        <dbReference type="Pfam" id="PF23717"/>
    </source>
</evidence>
<keyword evidence="1" id="KW-0547">Nucleotide-binding</keyword>
<dbReference type="Pfam" id="PF23717">
    <property type="entry name" value="DUF7159"/>
    <property type="match status" value="1"/>
</dbReference>
<evidence type="ECO:0000256" key="1">
    <source>
        <dbReference type="ARBA" id="ARBA00022741"/>
    </source>
</evidence>
<accession>A0ABP7B8S2</accession>
<dbReference type="Gene3D" id="3.30.420.40">
    <property type="match status" value="2"/>
</dbReference>
<evidence type="ECO:0000256" key="3">
    <source>
        <dbReference type="ARBA" id="ARBA00023186"/>
    </source>
</evidence>
<name>A0ABP7B8S2_9PSEU</name>
<reference evidence="7" key="1">
    <citation type="journal article" date="2019" name="Int. J. Syst. Evol. Microbiol.">
        <title>The Global Catalogue of Microorganisms (GCM) 10K type strain sequencing project: providing services to taxonomists for standard genome sequencing and annotation.</title>
        <authorList>
            <consortium name="The Broad Institute Genomics Platform"/>
            <consortium name="The Broad Institute Genome Sequencing Center for Infectious Disease"/>
            <person name="Wu L."/>
            <person name="Ma J."/>
        </authorList>
    </citation>
    <scope>NUCLEOTIDE SEQUENCE [LARGE SCALE GENOMIC DNA]</scope>
    <source>
        <strain evidence="7">JCM 17494</strain>
    </source>
</reference>